<comment type="caution">
    <text evidence="7">The sequence shown here is derived from an EMBL/GenBank/DDBJ whole genome shotgun (WGS) entry which is preliminary data.</text>
</comment>
<dbReference type="InterPro" id="IPR011053">
    <property type="entry name" value="Single_hybrid_motif"/>
</dbReference>
<dbReference type="PROSITE" id="PS50968">
    <property type="entry name" value="BIOTINYL_LIPOYL"/>
    <property type="match status" value="1"/>
</dbReference>
<name>A0A2T9ZEA3_9FUNG</name>
<comment type="cofactor">
    <cofactor evidence="5">
        <name>(R)-lipoate</name>
        <dbReference type="ChEBI" id="CHEBI:83088"/>
    </cofactor>
    <text evidence="5">Binds 1 lipoyl cofactor covalently.</text>
</comment>
<dbReference type="PANTHER" id="PTHR11715:SF3">
    <property type="entry name" value="GLYCINE CLEAVAGE SYSTEM H PROTEIN-RELATED"/>
    <property type="match status" value="1"/>
</dbReference>
<dbReference type="Gene3D" id="2.40.50.100">
    <property type="match status" value="1"/>
</dbReference>
<dbReference type="OrthoDB" id="10264154at2759"/>
<comment type="subcellular location">
    <subcellularLocation>
        <location evidence="5">Mitochondrion</location>
    </subcellularLocation>
</comment>
<comment type="function">
    <text evidence="5">The H protein shuttles the methylamine group of glycine from the P protein to the T protein.</text>
</comment>
<evidence type="ECO:0000313" key="7">
    <source>
        <dbReference type="EMBL" id="PVV02905.1"/>
    </source>
</evidence>
<evidence type="ECO:0000256" key="3">
    <source>
        <dbReference type="ARBA" id="ARBA00022946"/>
    </source>
</evidence>
<dbReference type="Proteomes" id="UP000245609">
    <property type="component" value="Unassembled WGS sequence"/>
</dbReference>
<dbReference type="GO" id="GO:0009249">
    <property type="term" value="P:protein lipoylation"/>
    <property type="evidence" value="ECO:0007669"/>
    <property type="project" value="TreeGrafter"/>
</dbReference>
<sequence>MALNLLKRSFFTQRSLYSLSRFYSTKKYTESHEWISVEGEVGTVGITDYAQKLLGDVVYVELPEVDSEIAAQDNCGAVESVKAASDLYSPASGTIVDANQSLVDKPKLINKDPEGSAWLYKIKLSNASELDALMDKDQYTELVGKEDH</sequence>
<dbReference type="PANTHER" id="PTHR11715">
    <property type="entry name" value="GLYCINE CLEAVAGE SYSTEM H PROTEIN"/>
    <property type="match status" value="1"/>
</dbReference>
<dbReference type="NCBIfam" id="TIGR00527">
    <property type="entry name" value="gcvH"/>
    <property type="match status" value="1"/>
</dbReference>
<proteinExistence type="inferred from homology"/>
<dbReference type="GO" id="GO:0019464">
    <property type="term" value="P:glycine decarboxylation via glycine cleavage system"/>
    <property type="evidence" value="ECO:0007669"/>
    <property type="project" value="UniProtKB-UniRule"/>
</dbReference>
<organism evidence="7 8">
    <name type="scientific">Smittium megazygosporum</name>
    <dbReference type="NCBI Taxonomy" id="133381"/>
    <lineage>
        <taxon>Eukaryota</taxon>
        <taxon>Fungi</taxon>
        <taxon>Fungi incertae sedis</taxon>
        <taxon>Zoopagomycota</taxon>
        <taxon>Kickxellomycotina</taxon>
        <taxon>Harpellomycetes</taxon>
        <taxon>Harpellales</taxon>
        <taxon>Legeriomycetaceae</taxon>
        <taxon>Smittium</taxon>
    </lineage>
</organism>
<dbReference type="InterPro" id="IPR003016">
    <property type="entry name" value="2-oxoA_DH_lipoyl-BS"/>
</dbReference>
<dbReference type="Pfam" id="PF01597">
    <property type="entry name" value="GCV_H"/>
    <property type="match status" value="1"/>
</dbReference>
<dbReference type="HAMAP" id="MF_00272">
    <property type="entry name" value="GcvH"/>
    <property type="match status" value="1"/>
</dbReference>
<evidence type="ECO:0000313" key="8">
    <source>
        <dbReference type="Proteomes" id="UP000245609"/>
    </source>
</evidence>
<dbReference type="InterPro" id="IPR017453">
    <property type="entry name" value="GCV_H_sub"/>
</dbReference>
<accession>A0A2T9ZEA3</accession>
<evidence type="ECO:0000259" key="6">
    <source>
        <dbReference type="PROSITE" id="PS50968"/>
    </source>
</evidence>
<dbReference type="PROSITE" id="PS00189">
    <property type="entry name" value="LIPOYL"/>
    <property type="match status" value="1"/>
</dbReference>
<dbReference type="STRING" id="133381.A0A2T9ZEA3"/>
<dbReference type="AlphaFoldDB" id="A0A2T9ZEA3"/>
<dbReference type="InterPro" id="IPR000089">
    <property type="entry name" value="Biotin_lipoyl"/>
</dbReference>
<evidence type="ECO:0000256" key="4">
    <source>
        <dbReference type="PIRSR" id="PIRSR617453-50"/>
    </source>
</evidence>
<dbReference type="GO" id="GO:0005960">
    <property type="term" value="C:glycine cleavage complex"/>
    <property type="evidence" value="ECO:0007669"/>
    <property type="project" value="UniProtKB-UniRule"/>
</dbReference>
<evidence type="ECO:0000256" key="5">
    <source>
        <dbReference type="RuleBase" id="RU364055"/>
    </source>
</evidence>
<gene>
    <name evidence="7" type="ORF">BB560_002630</name>
</gene>
<feature type="modified residue" description="N6-lipoyllysine" evidence="4">
    <location>
        <position position="82"/>
    </location>
</feature>
<dbReference type="NCBIfam" id="NF002270">
    <property type="entry name" value="PRK01202.1"/>
    <property type="match status" value="1"/>
</dbReference>
<comment type="subunit">
    <text evidence="5">The glycine cleavage system is composed of four proteins: P, T, L and H.</text>
</comment>
<feature type="domain" description="Lipoyl-binding" evidence="6">
    <location>
        <begin position="41"/>
        <end position="123"/>
    </location>
</feature>
<evidence type="ECO:0000256" key="1">
    <source>
        <dbReference type="ARBA" id="ARBA00009249"/>
    </source>
</evidence>
<evidence type="ECO:0000256" key="2">
    <source>
        <dbReference type="ARBA" id="ARBA00022823"/>
    </source>
</evidence>
<comment type="similarity">
    <text evidence="1 5">Belongs to the GcvH family.</text>
</comment>
<keyword evidence="2 4" id="KW-0450">Lipoyl</keyword>
<keyword evidence="3 5" id="KW-0809">Transit peptide</keyword>
<protein>
    <recommendedName>
        <fullName evidence="5">Glycine cleavage system H protein</fullName>
    </recommendedName>
</protein>
<dbReference type="SUPFAM" id="SSF51230">
    <property type="entry name" value="Single hybrid motif"/>
    <property type="match status" value="1"/>
</dbReference>
<keyword evidence="8" id="KW-1185">Reference proteome</keyword>
<dbReference type="InterPro" id="IPR033753">
    <property type="entry name" value="GCV_H/Fam206"/>
</dbReference>
<keyword evidence="5" id="KW-0496">Mitochondrion</keyword>
<dbReference type="InterPro" id="IPR002930">
    <property type="entry name" value="GCV_H"/>
</dbReference>
<dbReference type="GO" id="GO:0005739">
    <property type="term" value="C:mitochondrion"/>
    <property type="evidence" value="ECO:0007669"/>
    <property type="project" value="UniProtKB-SubCell"/>
</dbReference>
<reference evidence="7 8" key="1">
    <citation type="journal article" date="2018" name="MBio">
        <title>Comparative Genomics Reveals the Core Gene Toolbox for the Fungus-Insect Symbiosis.</title>
        <authorList>
            <person name="Wang Y."/>
            <person name="Stata M."/>
            <person name="Wang W."/>
            <person name="Stajich J.E."/>
            <person name="White M.M."/>
            <person name="Moncalvo J.M."/>
        </authorList>
    </citation>
    <scope>NUCLEOTIDE SEQUENCE [LARGE SCALE GENOMIC DNA]</scope>
    <source>
        <strain evidence="7 8">SC-DP-2</strain>
    </source>
</reference>
<dbReference type="EMBL" id="MBFS01000304">
    <property type="protein sequence ID" value="PVV02905.1"/>
    <property type="molecule type" value="Genomic_DNA"/>
</dbReference>
<dbReference type="CDD" id="cd06848">
    <property type="entry name" value="GCS_H"/>
    <property type="match status" value="1"/>
</dbReference>